<dbReference type="EC" id="6.3.3.2" evidence="5 7"/>
<reference evidence="9 10" key="1">
    <citation type="submission" date="2019-03" db="EMBL/GenBank/DDBJ databases">
        <authorList>
            <person name="Gaulin E."/>
            <person name="Dumas B."/>
        </authorList>
    </citation>
    <scope>NUCLEOTIDE SEQUENCE [LARGE SCALE GENOMIC DNA]</scope>
    <source>
        <strain evidence="9">CBS 568.67</strain>
    </source>
</reference>
<comment type="cofactor">
    <cofactor evidence="7">
        <name>Mg(2+)</name>
        <dbReference type="ChEBI" id="CHEBI:18420"/>
    </cofactor>
</comment>
<evidence type="ECO:0000256" key="1">
    <source>
        <dbReference type="ARBA" id="ARBA00010638"/>
    </source>
</evidence>
<evidence type="ECO:0000313" key="9">
    <source>
        <dbReference type="EMBL" id="VFT86848.1"/>
    </source>
</evidence>
<evidence type="ECO:0000256" key="5">
    <source>
        <dbReference type="ARBA" id="ARBA00038966"/>
    </source>
</evidence>
<gene>
    <name evidence="9" type="primary">Aste57867_9970</name>
    <name evidence="8" type="ORF">As57867_009931</name>
    <name evidence="9" type="ORF">ASTE57867_9970</name>
</gene>
<dbReference type="GO" id="GO:0030272">
    <property type="term" value="F:5-formyltetrahydrofolate cyclo-ligase activity"/>
    <property type="evidence" value="ECO:0007669"/>
    <property type="project" value="UniProtKB-EC"/>
</dbReference>
<evidence type="ECO:0000256" key="4">
    <source>
        <dbReference type="ARBA" id="ARBA00036539"/>
    </source>
</evidence>
<feature type="binding site" evidence="6">
    <location>
        <begin position="22"/>
        <end position="26"/>
    </location>
    <ligand>
        <name>ATP</name>
        <dbReference type="ChEBI" id="CHEBI:30616"/>
    </ligand>
</feature>
<dbReference type="InterPro" id="IPR024185">
    <property type="entry name" value="FTHF_cligase-like_sf"/>
</dbReference>
<evidence type="ECO:0000256" key="7">
    <source>
        <dbReference type="RuleBase" id="RU361279"/>
    </source>
</evidence>
<proteinExistence type="inferred from homology"/>
<dbReference type="PANTHER" id="PTHR23407:SF1">
    <property type="entry name" value="5-FORMYLTETRAHYDROFOLATE CYCLO-LIGASE"/>
    <property type="match status" value="1"/>
</dbReference>
<comment type="catalytic activity">
    <reaction evidence="4 7">
        <text>(6S)-5-formyl-5,6,7,8-tetrahydrofolate + ATP = (6R)-5,10-methenyltetrahydrofolate + ADP + phosphate</text>
        <dbReference type="Rhea" id="RHEA:10488"/>
        <dbReference type="ChEBI" id="CHEBI:30616"/>
        <dbReference type="ChEBI" id="CHEBI:43474"/>
        <dbReference type="ChEBI" id="CHEBI:57455"/>
        <dbReference type="ChEBI" id="CHEBI:57457"/>
        <dbReference type="ChEBI" id="CHEBI:456216"/>
        <dbReference type="EC" id="6.3.3.2"/>
    </reaction>
</comment>
<keyword evidence="10" id="KW-1185">Reference proteome</keyword>
<dbReference type="GO" id="GO:0009396">
    <property type="term" value="P:folic acid-containing compound biosynthetic process"/>
    <property type="evidence" value="ECO:0007669"/>
    <property type="project" value="TreeGrafter"/>
</dbReference>
<dbReference type="InterPro" id="IPR037171">
    <property type="entry name" value="NagB/RpiA_transferase-like"/>
</dbReference>
<protein>
    <recommendedName>
        <fullName evidence="5 7">5-formyltetrahydrofolate cyclo-ligase</fullName>
        <ecNumber evidence="5 7">6.3.3.2</ecNumber>
    </recommendedName>
</protein>
<dbReference type="AlphaFoldDB" id="A0A485KPN3"/>
<evidence type="ECO:0000256" key="6">
    <source>
        <dbReference type="PIRSR" id="PIRSR006806-1"/>
    </source>
</evidence>
<dbReference type="SUPFAM" id="SSF100950">
    <property type="entry name" value="NagB/RpiA/CoA transferase-like"/>
    <property type="match status" value="1"/>
</dbReference>
<dbReference type="Gene3D" id="3.40.50.10420">
    <property type="entry name" value="NagB/RpiA/CoA transferase-like"/>
    <property type="match status" value="1"/>
</dbReference>
<accession>A0A485KPN3</accession>
<dbReference type="GO" id="GO:0005739">
    <property type="term" value="C:mitochondrion"/>
    <property type="evidence" value="ECO:0007669"/>
    <property type="project" value="TreeGrafter"/>
</dbReference>
<reference evidence="8" key="2">
    <citation type="submission" date="2019-06" db="EMBL/GenBank/DDBJ databases">
        <title>Genomics analysis of Aphanomyces spp. identifies a new class of oomycete effector associated with host adaptation.</title>
        <authorList>
            <person name="Gaulin E."/>
        </authorList>
    </citation>
    <scope>NUCLEOTIDE SEQUENCE</scope>
    <source>
        <strain evidence="8">CBS 578.67</strain>
    </source>
</reference>
<feature type="binding site" evidence="6">
    <location>
        <position position="68"/>
    </location>
    <ligand>
        <name>substrate</name>
    </ligand>
</feature>
<dbReference type="NCBIfam" id="TIGR02727">
    <property type="entry name" value="MTHFS_bact"/>
    <property type="match status" value="1"/>
</dbReference>
<feature type="binding site" evidence="6">
    <location>
        <begin position="162"/>
        <end position="170"/>
    </location>
    <ligand>
        <name>ATP</name>
        <dbReference type="ChEBI" id="CHEBI:30616"/>
    </ligand>
</feature>
<evidence type="ECO:0000313" key="10">
    <source>
        <dbReference type="Proteomes" id="UP000332933"/>
    </source>
</evidence>
<dbReference type="PANTHER" id="PTHR23407">
    <property type="entry name" value="ATPASE INHIBITOR/5-FORMYLTETRAHYDROFOLATE CYCLO-LIGASE"/>
    <property type="match status" value="1"/>
</dbReference>
<keyword evidence="7" id="KW-0479">Metal-binding</keyword>
<dbReference type="Proteomes" id="UP000332933">
    <property type="component" value="Unassembled WGS sequence"/>
</dbReference>
<name>A0A485KPN3_9STRA</name>
<keyword evidence="7" id="KW-0460">Magnesium</keyword>
<dbReference type="Pfam" id="PF01812">
    <property type="entry name" value="5-FTHF_cyc-lig"/>
    <property type="match status" value="1"/>
</dbReference>
<feature type="binding site" evidence="6">
    <location>
        <position position="73"/>
    </location>
    <ligand>
        <name>substrate</name>
    </ligand>
</feature>
<dbReference type="GO" id="GO:0046872">
    <property type="term" value="F:metal ion binding"/>
    <property type="evidence" value="ECO:0007669"/>
    <property type="project" value="UniProtKB-KW"/>
</dbReference>
<keyword evidence="2 6" id="KW-0547">Nucleotide-binding</keyword>
<organism evidence="9 10">
    <name type="scientific">Aphanomyces stellatus</name>
    <dbReference type="NCBI Taxonomy" id="120398"/>
    <lineage>
        <taxon>Eukaryota</taxon>
        <taxon>Sar</taxon>
        <taxon>Stramenopiles</taxon>
        <taxon>Oomycota</taxon>
        <taxon>Saprolegniomycetes</taxon>
        <taxon>Saprolegniales</taxon>
        <taxon>Verrucalvaceae</taxon>
        <taxon>Aphanomyces</taxon>
    </lineage>
</organism>
<evidence type="ECO:0000256" key="2">
    <source>
        <dbReference type="ARBA" id="ARBA00022741"/>
    </source>
</evidence>
<keyword evidence="3 6" id="KW-0067">ATP-binding</keyword>
<dbReference type="GO" id="GO:0005524">
    <property type="term" value="F:ATP binding"/>
    <property type="evidence" value="ECO:0007669"/>
    <property type="project" value="UniProtKB-KW"/>
</dbReference>
<dbReference type="InterPro" id="IPR002698">
    <property type="entry name" value="FTHF_cligase"/>
</dbReference>
<evidence type="ECO:0000313" key="8">
    <source>
        <dbReference type="EMBL" id="KAF0699463.1"/>
    </source>
</evidence>
<dbReference type="EMBL" id="CAADRA010005196">
    <property type="protein sequence ID" value="VFT86848.1"/>
    <property type="molecule type" value="Genomic_DNA"/>
</dbReference>
<dbReference type="GO" id="GO:0035999">
    <property type="term" value="P:tetrahydrofolate interconversion"/>
    <property type="evidence" value="ECO:0007669"/>
    <property type="project" value="TreeGrafter"/>
</dbReference>
<sequence>MRLGQAIRHLATASMEDVKTLKKTLRKDIDHQLKHMAREDIAAASANLQRHLVTLPEFIRAKSVCAYLAMPNEASTDTILREIFAQGKQLYVPKVTGGNSEDMLMLRVESEADIESFPKSKWNIPEPALLLPSGLARLNALDTLDVDLIIVPGVAFDASCNRLGHGKGYYDSFFERYAAKADGHLPATVGIALALQLVDSVPTSAHDRVLDMVVTPNGVVRKPHAA</sequence>
<dbReference type="OrthoDB" id="2015992at2759"/>
<dbReference type="EMBL" id="VJMH01005175">
    <property type="protein sequence ID" value="KAF0699463.1"/>
    <property type="molecule type" value="Genomic_DNA"/>
</dbReference>
<evidence type="ECO:0000256" key="3">
    <source>
        <dbReference type="ARBA" id="ARBA00022840"/>
    </source>
</evidence>
<dbReference type="PIRSF" id="PIRSF006806">
    <property type="entry name" value="FTHF_cligase"/>
    <property type="match status" value="1"/>
</dbReference>
<comment type="similarity">
    <text evidence="1 7">Belongs to the 5-formyltetrahydrofolate cyclo-ligase family.</text>
</comment>